<dbReference type="AlphaFoldDB" id="A0AAV2FQT3"/>
<evidence type="ECO:0000313" key="1">
    <source>
        <dbReference type="EMBL" id="CAL1400684.1"/>
    </source>
</evidence>
<sequence length="187" mass="20797">MLRPIVQTFTENGTRTTITILSLVKAINNDLSITLESNQRQTLLNAPQDRLSKDQEFHQHVVTHPGEMNGCSPHDHPSWSRRTIPPAAWEPCLVAPSHLQTTVPEEVGGTPPTPANGARIIFSYVKQSTRAIGAGIVSIELGSQTVCHKKTTQLRDFHTRYSTATIAITWCGFWMRANSFLRNRGNV</sequence>
<proteinExistence type="predicted"/>
<accession>A0AAV2FQT3</accession>
<protein>
    <submittedName>
        <fullName evidence="1">Uncharacterized protein</fullName>
    </submittedName>
</protein>
<gene>
    <name evidence="1" type="ORF">LTRI10_LOCUS40797</name>
</gene>
<dbReference type="EMBL" id="OZ034820">
    <property type="protein sequence ID" value="CAL1400684.1"/>
    <property type="molecule type" value="Genomic_DNA"/>
</dbReference>
<name>A0AAV2FQT3_9ROSI</name>
<keyword evidence="2" id="KW-1185">Reference proteome</keyword>
<evidence type="ECO:0000313" key="2">
    <source>
        <dbReference type="Proteomes" id="UP001497516"/>
    </source>
</evidence>
<organism evidence="1 2">
    <name type="scientific">Linum trigynum</name>
    <dbReference type="NCBI Taxonomy" id="586398"/>
    <lineage>
        <taxon>Eukaryota</taxon>
        <taxon>Viridiplantae</taxon>
        <taxon>Streptophyta</taxon>
        <taxon>Embryophyta</taxon>
        <taxon>Tracheophyta</taxon>
        <taxon>Spermatophyta</taxon>
        <taxon>Magnoliopsida</taxon>
        <taxon>eudicotyledons</taxon>
        <taxon>Gunneridae</taxon>
        <taxon>Pentapetalae</taxon>
        <taxon>rosids</taxon>
        <taxon>fabids</taxon>
        <taxon>Malpighiales</taxon>
        <taxon>Linaceae</taxon>
        <taxon>Linum</taxon>
    </lineage>
</organism>
<reference evidence="1 2" key="1">
    <citation type="submission" date="2024-04" db="EMBL/GenBank/DDBJ databases">
        <authorList>
            <person name="Fracassetti M."/>
        </authorList>
    </citation>
    <scope>NUCLEOTIDE SEQUENCE [LARGE SCALE GENOMIC DNA]</scope>
</reference>
<dbReference type="Proteomes" id="UP001497516">
    <property type="component" value="Chromosome 7"/>
</dbReference>